<dbReference type="InterPro" id="IPR034804">
    <property type="entry name" value="SQR/QFR_C/D"/>
</dbReference>
<dbReference type="GO" id="GO:0006121">
    <property type="term" value="P:mitochondrial electron transport, succinate to ubiquinone"/>
    <property type="evidence" value="ECO:0007669"/>
    <property type="project" value="TreeGrafter"/>
</dbReference>
<keyword evidence="6 8" id="KW-0408">Iron</keyword>
<feature type="transmembrane region" description="Helical" evidence="9">
    <location>
        <begin position="126"/>
        <end position="147"/>
    </location>
</feature>
<comment type="cofactor">
    <cofactor evidence="8">
        <name>heme</name>
        <dbReference type="ChEBI" id="CHEBI:30413"/>
    </cofactor>
    <text evidence="8">The heme is bound between the two transmembrane subunits.</text>
</comment>
<organism evidence="10 11">
    <name type="scientific">Apiotrichum porosum</name>
    <dbReference type="NCBI Taxonomy" id="105984"/>
    <lineage>
        <taxon>Eukaryota</taxon>
        <taxon>Fungi</taxon>
        <taxon>Dikarya</taxon>
        <taxon>Basidiomycota</taxon>
        <taxon>Agaricomycotina</taxon>
        <taxon>Tremellomycetes</taxon>
        <taxon>Trichosporonales</taxon>
        <taxon>Trichosporonaceae</taxon>
        <taxon>Apiotrichum</taxon>
    </lineage>
</organism>
<evidence type="ECO:0000256" key="6">
    <source>
        <dbReference type="ARBA" id="ARBA00023004"/>
    </source>
</evidence>
<accession>A0A427Y5Y3</accession>
<evidence type="ECO:0000256" key="2">
    <source>
        <dbReference type="ARBA" id="ARBA00022617"/>
    </source>
</evidence>
<dbReference type="InterPro" id="IPR014314">
    <property type="entry name" value="Succ_DH_cytb556"/>
</dbReference>
<evidence type="ECO:0000256" key="4">
    <source>
        <dbReference type="ARBA" id="ARBA00022723"/>
    </source>
</evidence>
<evidence type="ECO:0000313" key="10">
    <source>
        <dbReference type="EMBL" id="RSH86495.1"/>
    </source>
</evidence>
<dbReference type="STRING" id="105984.A0A427Y5Y3"/>
<dbReference type="RefSeq" id="XP_028479280.1">
    <property type="nucleotide sequence ID" value="XM_028620308.1"/>
</dbReference>
<protein>
    <submittedName>
        <fullName evidence="10">Cytochrome b subunit of succinate dehydrogenase, Sdh3p</fullName>
    </submittedName>
</protein>
<dbReference type="GO" id="GO:0016020">
    <property type="term" value="C:membrane"/>
    <property type="evidence" value="ECO:0007669"/>
    <property type="project" value="UniProtKB-SubCell"/>
</dbReference>
<keyword evidence="7 9" id="KW-0472">Membrane</keyword>
<reference evidence="10 11" key="1">
    <citation type="submission" date="2018-11" db="EMBL/GenBank/DDBJ databases">
        <title>Genome sequence of Apiotrichum porosum DSM 27194.</title>
        <authorList>
            <person name="Aliyu H."/>
            <person name="Gorte O."/>
            <person name="Ochsenreither K."/>
        </authorList>
    </citation>
    <scope>NUCLEOTIDE SEQUENCE [LARGE SCALE GENOMIC DNA]</scope>
    <source>
        <strain evidence="10 11">DSM 27194</strain>
    </source>
</reference>
<dbReference type="Proteomes" id="UP000279236">
    <property type="component" value="Unassembled WGS sequence"/>
</dbReference>
<evidence type="ECO:0000256" key="8">
    <source>
        <dbReference type="PIRSR" id="PIRSR000178-1"/>
    </source>
</evidence>
<keyword evidence="4 8" id="KW-0479">Metal-binding</keyword>
<dbReference type="GO" id="GO:0005739">
    <property type="term" value="C:mitochondrion"/>
    <property type="evidence" value="ECO:0007669"/>
    <property type="project" value="GOC"/>
</dbReference>
<dbReference type="EMBL" id="RSCE01000002">
    <property type="protein sequence ID" value="RSH86495.1"/>
    <property type="molecule type" value="Genomic_DNA"/>
</dbReference>
<evidence type="ECO:0000256" key="3">
    <source>
        <dbReference type="ARBA" id="ARBA00022692"/>
    </source>
</evidence>
<dbReference type="CDD" id="cd03499">
    <property type="entry name" value="SQR_TypeC_SdhC"/>
    <property type="match status" value="1"/>
</dbReference>
<evidence type="ECO:0000256" key="5">
    <source>
        <dbReference type="ARBA" id="ARBA00022989"/>
    </source>
</evidence>
<keyword evidence="2 8" id="KW-0349">Heme</keyword>
<dbReference type="SUPFAM" id="SSF81343">
    <property type="entry name" value="Fumarate reductase respiratory complex transmembrane subunits"/>
    <property type="match status" value="1"/>
</dbReference>
<name>A0A427Y5Y3_9TREE</name>
<dbReference type="FunFam" id="1.20.1300.10:FF:000011">
    <property type="entry name" value="Succinate dehydrogenase cytochrome b560 subunit"/>
    <property type="match status" value="1"/>
</dbReference>
<comment type="subcellular location">
    <subcellularLocation>
        <location evidence="1">Membrane</location>
        <topology evidence="1">Multi-pass membrane protein</topology>
    </subcellularLocation>
</comment>
<keyword evidence="3 9" id="KW-0812">Transmembrane</keyword>
<keyword evidence="11" id="KW-1185">Reference proteome</keyword>
<evidence type="ECO:0000256" key="1">
    <source>
        <dbReference type="ARBA" id="ARBA00004141"/>
    </source>
</evidence>
<dbReference type="PIRSF" id="PIRSF000178">
    <property type="entry name" value="SDH_cyt_b560"/>
    <property type="match status" value="1"/>
</dbReference>
<dbReference type="Gene3D" id="1.20.1300.10">
    <property type="entry name" value="Fumarate reductase/succinate dehydrogenase, transmembrane subunit"/>
    <property type="match status" value="1"/>
</dbReference>
<dbReference type="GO" id="GO:0006099">
    <property type="term" value="P:tricarboxylic acid cycle"/>
    <property type="evidence" value="ECO:0007669"/>
    <property type="project" value="InterPro"/>
</dbReference>
<dbReference type="Pfam" id="PF01127">
    <property type="entry name" value="Sdh_cyt"/>
    <property type="match status" value="1"/>
</dbReference>
<keyword evidence="5 9" id="KW-1133">Transmembrane helix</keyword>
<feature type="binding site" description="axial binding residue" evidence="8">
    <location>
        <position position="106"/>
    </location>
    <ligand>
        <name>heme</name>
        <dbReference type="ChEBI" id="CHEBI:30413"/>
        <note>ligand shared with second transmembrane subunit</note>
    </ligand>
    <ligandPart>
        <name>Fe</name>
        <dbReference type="ChEBI" id="CHEBI:18248"/>
    </ligandPart>
</feature>
<evidence type="ECO:0000256" key="7">
    <source>
        <dbReference type="ARBA" id="ARBA00023136"/>
    </source>
</evidence>
<dbReference type="PANTHER" id="PTHR10978:SF5">
    <property type="entry name" value="SUCCINATE DEHYDROGENASE CYTOCHROME B560 SUBUNIT, MITOCHONDRIAL"/>
    <property type="match status" value="1"/>
</dbReference>
<dbReference type="NCBIfam" id="TIGR02970">
    <property type="entry name" value="succ_dehyd_cytB"/>
    <property type="match status" value="1"/>
</dbReference>
<dbReference type="GeneID" id="39589295"/>
<sequence length="149" mass="16551">MARRFVQTNSISEMEGLKLLNTQRMNRPVSPHLDIYQPQVTWVLSGLHRITGVAVAGVFYVGALTYLLHPIYPAIDSAHLIEAVHNLPVWFKTSAKVAFALPLTFHSFNGIRHLMWDTGKGLTMKGVYASGYAVMAASVISTIYLAFFV</sequence>
<comment type="caution">
    <text evidence="10">The sequence shown here is derived from an EMBL/GenBank/DDBJ whole genome shotgun (WGS) entry which is preliminary data.</text>
</comment>
<feature type="transmembrane region" description="Helical" evidence="9">
    <location>
        <begin position="50"/>
        <end position="69"/>
    </location>
</feature>
<dbReference type="PROSITE" id="PS01000">
    <property type="entry name" value="SDH_CYT_1"/>
    <property type="match status" value="1"/>
</dbReference>
<dbReference type="GO" id="GO:0046872">
    <property type="term" value="F:metal ion binding"/>
    <property type="evidence" value="ECO:0007669"/>
    <property type="project" value="UniProtKB-KW"/>
</dbReference>
<dbReference type="OrthoDB" id="588261at2759"/>
<dbReference type="PROSITE" id="PS01001">
    <property type="entry name" value="SDH_CYT_2"/>
    <property type="match status" value="1"/>
</dbReference>
<dbReference type="InterPro" id="IPR000701">
    <property type="entry name" value="SuccDH_FuR_B_TM-su"/>
</dbReference>
<evidence type="ECO:0000256" key="9">
    <source>
        <dbReference type="SAM" id="Phobius"/>
    </source>
</evidence>
<evidence type="ECO:0000313" key="11">
    <source>
        <dbReference type="Proteomes" id="UP000279236"/>
    </source>
</evidence>
<dbReference type="PANTHER" id="PTHR10978">
    <property type="entry name" value="SUCCINATE DEHYDROGENASE CYTOCHROME B560 SUBUNIT"/>
    <property type="match status" value="1"/>
</dbReference>
<dbReference type="AlphaFoldDB" id="A0A427Y5Y3"/>
<gene>
    <name evidence="10" type="primary">SDH3</name>
    <name evidence="10" type="ORF">EHS24_004752</name>
</gene>
<proteinExistence type="predicted"/>
<dbReference type="GO" id="GO:0009055">
    <property type="term" value="F:electron transfer activity"/>
    <property type="evidence" value="ECO:0007669"/>
    <property type="project" value="InterPro"/>
</dbReference>
<dbReference type="InterPro" id="IPR018495">
    <property type="entry name" value="Succ_DH_cyt_bsu_CS"/>
</dbReference>